<evidence type="ECO:0000313" key="2">
    <source>
        <dbReference type="EMBL" id="SHM24257.1"/>
    </source>
</evidence>
<reference evidence="2 3" key="1">
    <citation type="submission" date="2016-11" db="EMBL/GenBank/DDBJ databases">
        <authorList>
            <person name="Jaros S."/>
            <person name="Januszkiewicz K."/>
            <person name="Wedrychowicz H."/>
        </authorList>
    </citation>
    <scope>NUCLEOTIDE SEQUENCE [LARGE SCALE GENOMIC DNA]</scope>
    <source>
        <strain evidence="2 3">Y1</strain>
    </source>
</reference>
<proteinExistence type="predicted"/>
<dbReference type="AlphaFoldDB" id="A0A1M7H827"/>
<dbReference type="RefSeq" id="WP_072948545.1">
    <property type="nucleotide sequence ID" value="NZ_FRCT01000002.1"/>
</dbReference>
<feature type="region of interest" description="Disordered" evidence="1">
    <location>
        <begin position="28"/>
        <end position="51"/>
    </location>
</feature>
<dbReference type="OrthoDB" id="1863887at2"/>
<dbReference type="EMBL" id="FRCT01000002">
    <property type="protein sequence ID" value="SHM24257.1"/>
    <property type="molecule type" value="Genomic_DNA"/>
</dbReference>
<organism evidence="2 3">
    <name type="scientific">Ruminococcus flavefaciens</name>
    <dbReference type="NCBI Taxonomy" id="1265"/>
    <lineage>
        <taxon>Bacteria</taxon>
        <taxon>Bacillati</taxon>
        <taxon>Bacillota</taxon>
        <taxon>Clostridia</taxon>
        <taxon>Eubacteriales</taxon>
        <taxon>Oscillospiraceae</taxon>
        <taxon>Ruminococcus</taxon>
    </lineage>
</organism>
<dbReference type="Proteomes" id="UP000184394">
    <property type="component" value="Unassembled WGS sequence"/>
</dbReference>
<evidence type="ECO:0000313" key="3">
    <source>
        <dbReference type="Proteomes" id="UP000184394"/>
    </source>
</evidence>
<evidence type="ECO:0000256" key="1">
    <source>
        <dbReference type="SAM" id="MobiDB-lite"/>
    </source>
</evidence>
<protein>
    <submittedName>
        <fullName evidence="2">Uncharacterized protein</fullName>
    </submittedName>
</protein>
<gene>
    <name evidence="2" type="ORF">SAMN04487860_102157</name>
</gene>
<name>A0A1M7H827_RUMFL</name>
<sequence>MDDLMSRINELLSDEESVRQLSELAQMMNSENTDDAADNKASEESNSDQPDLSSIIKLTGLISAASQQDKNADLLLALKPHLGAEKQKRVDKAIKLLKLLAIWNIAKDSGLLQELI</sequence>
<accession>A0A1M7H827</accession>